<proteinExistence type="predicted"/>
<feature type="transmembrane region" description="Helical" evidence="1">
    <location>
        <begin position="87"/>
        <end position="107"/>
    </location>
</feature>
<evidence type="ECO:0000313" key="2">
    <source>
        <dbReference type="EMBL" id="MUF05286.1"/>
    </source>
</evidence>
<reference evidence="2 3" key="1">
    <citation type="submission" date="2019-11" db="EMBL/GenBank/DDBJ databases">
        <title>Pseudomonas karstica sp. nov. and Pseudomonas spelaei sp. nov. from karst caves.</title>
        <authorList>
            <person name="Zeman M."/>
        </authorList>
    </citation>
    <scope>NUCLEOTIDE SEQUENCE [LARGE SCALE GENOMIC DNA]</scope>
    <source>
        <strain evidence="2 3">CCM 7893</strain>
    </source>
</reference>
<sequence>MTAVIVGVRGHCAHCDITFELKPWQLNAIAINEPFDCQYCHKVLQLCCPKQLKQFKSLDNLALLRPSMIVLTCAALLVALVAEWIGLISVIGQLNVSLVAVLIYFLTLRYARHRQHMTLTLQAINPVRDLPVEQLTPVARARLGQG</sequence>
<feature type="transmembrane region" description="Helical" evidence="1">
    <location>
        <begin position="62"/>
        <end position="81"/>
    </location>
</feature>
<keyword evidence="3" id="KW-1185">Reference proteome</keyword>
<name>A0A6I3WFE7_9PSED</name>
<dbReference type="OrthoDB" id="7028120at2"/>
<keyword evidence="1" id="KW-1133">Transmembrane helix</keyword>
<accession>A0A6I3WFE7</accession>
<dbReference type="EMBL" id="WNNK01000009">
    <property type="protein sequence ID" value="MUF05286.1"/>
    <property type="molecule type" value="Genomic_DNA"/>
</dbReference>
<protein>
    <submittedName>
        <fullName evidence="2">Uncharacterized protein</fullName>
    </submittedName>
</protein>
<evidence type="ECO:0000313" key="3">
    <source>
        <dbReference type="Proteomes" id="UP000438196"/>
    </source>
</evidence>
<dbReference type="RefSeq" id="WP_155583566.1">
    <property type="nucleotide sequence ID" value="NZ_JBHSTH010000045.1"/>
</dbReference>
<dbReference type="AlphaFoldDB" id="A0A6I3WFE7"/>
<gene>
    <name evidence="2" type="ORF">GNF76_13105</name>
</gene>
<evidence type="ECO:0000256" key="1">
    <source>
        <dbReference type="SAM" id="Phobius"/>
    </source>
</evidence>
<dbReference type="Proteomes" id="UP000438196">
    <property type="component" value="Unassembled WGS sequence"/>
</dbReference>
<keyword evidence="1" id="KW-0812">Transmembrane</keyword>
<keyword evidence="1" id="KW-0472">Membrane</keyword>
<comment type="caution">
    <text evidence="2">The sequence shown here is derived from an EMBL/GenBank/DDBJ whole genome shotgun (WGS) entry which is preliminary data.</text>
</comment>
<organism evidence="2 3">
    <name type="scientific">Pseudomonas spelaei</name>
    <dbReference type="NCBI Taxonomy" id="1055469"/>
    <lineage>
        <taxon>Bacteria</taxon>
        <taxon>Pseudomonadati</taxon>
        <taxon>Pseudomonadota</taxon>
        <taxon>Gammaproteobacteria</taxon>
        <taxon>Pseudomonadales</taxon>
        <taxon>Pseudomonadaceae</taxon>
        <taxon>Pseudomonas</taxon>
    </lineage>
</organism>